<dbReference type="EMBL" id="CP119325">
    <property type="protein sequence ID" value="WEK28836.1"/>
    <property type="molecule type" value="Genomic_DNA"/>
</dbReference>
<accession>A0AAJ6BBQ9</accession>
<dbReference type="Proteomes" id="UP001216329">
    <property type="component" value="Chromosome"/>
</dbReference>
<evidence type="ECO:0000313" key="2">
    <source>
        <dbReference type="Proteomes" id="UP001216329"/>
    </source>
</evidence>
<evidence type="ECO:0000313" key="1">
    <source>
        <dbReference type="EMBL" id="WEK28836.1"/>
    </source>
</evidence>
<gene>
    <name evidence="1" type="ORF">P0Y58_18190</name>
</gene>
<dbReference type="AlphaFoldDB" id="A0AAJ6BBQ9"/>
<sequence length="84" mass="9293">MECALRIHGRRIDGNLLNIRSQSLRTTTDAEHSQAASEVLACLAHGLREVVEPSGYSVGVRAMKRSAGYRRMHLPQLSLPHADE</sequence>
<protein>
    <submittedName>
        <fullName evidence="1">Uncharacterized protein</fullName>
    </submittedName>
</protein>
<proteinExistence type="predicted"/>
<organism evidence="1 2">
    <name type="scientific">Candidatus Pseudomonas phytovorans</name>
    <dbReference type="NCBI Taxonomy" id="3121377"/>
    <lineage>
        <taxon>Bacteria</taxon>
        <taxon>Pseudomonadati</taxon>
        <taxon>Pseudomonadota</taxon>
        <taxon>Gammaproteobacteria</taxon>
        <taxon>Pseudomonadales</taxon>
        <taxon>Pseudomonadaceae</taxon>
        <taxon>Pseudomonas</taxon>
    </lineage>
</organism>
<name>A0AAJ6BBQ9_9PSED</name>
<reference evidence="1" key="1">
    <citation type="submission" date="2023-03" db="EMBL/GenBank/DDBJ databases">
        <title>Andean soil-derived lignocellulolytic bacterial consortium as a source of novel taxa and putative plastic-active enzymes.</title>
        <authorList>
            <person name="Diaz-Garcia L."/>
            <person name="Chuvochina M."/>
            <person name="Feuerriegel G."/>
            <person name="Bunk B."/>
            <person name="Sproer C."/>
            <person name="Streit W.R."/>
            <person name="Rodriguez L.M."/>
            <person name="Overmann J."/>
            <person name="Jimenez D.J."/>
        </authorList>
    </citation>
    <scope>NUCLEOTIDE SEQUENCE</scope>
    <source>
        <strain evidence="1">MAG 876</strain>
    </source>
</reference>